<keyword evidence="2" id="KW-1003">Cell membrane</keyword>
<dbReference type="InterPro" id="IPR004090">
    <property type="entry name" value="Chemotax_Me-accpt_rcpt"/>
</dbReference>
<evidence type="ECO:0000256" key="3">
    <source>
        <dbReference type="ARBA" id="ARBA00023224"/>
    </source>
</evidence>
<evidence type="ECO:0000256" key="6">
    <source>
        <dbReference type="SAM" id="Coils"/>
    </source>
</evidence>
<dbReference type="SMART" id="SM00283">
    <property type="entry name" value="MA"/>
    <property type="match status" value="1"/>
</dbReference>
<keyword evidence="12" id="KW-1185">Reference proteome</keyword>
<dbReference type="PRINTS" id="PR00260">
    <property type="entry name" value="CHEMTRNSDUCR"/>
</dbReference>
<keyword evidence="7" id="KW-0472">Membrane</keyword>
<evidence type="ECO:0000313" key="12">
    <source>
        <dbReference type="Proteomes" id="UP001230253"/>
    </source>
</evidence>
<dbReference type="Pfam" id="PF00672">
    <property type="entry name" value="HAMP"/>
    <property type="match status" value="1"/>
</dbReference>
<dbReference type="Gene3D" id="1.10.287.950">
    <property type="entry name" value="Methyl-accepting chemotaxis protein"/>
    <property type="match status" value="1"/>
</dbReference>
<keyword evidence="7" id="KW-0812">Transmembrane</keyword>
<organism evidence="11 12">
    <name type="scientific">Rhodopseudomonas julia</name>
    <dbReference type="NCBI Taxonomy" id="200617"/>
    <lineage>
        <taxon>Bacteria</taxon>
        <taxon>Pseudomonadati</taxon>
        <taxon>Pseudomonadota</taxon>
        <taxon>Alphaproteobacteria</taxon>
        <taxon>Hyphomicrobiales</taxon>
        <taxon>Nitrobacteraceae</taxon>
        <taxon>Rhodopseudomonas</taxon>
    </lineage>
</organism>
<dbReference type="InterPro" id="IPR004089">
    <property type="entry name" value="MCPsignal_dom"/>
</dbReference>
<reference evidence="11 12" key="1">
    <citation type="submission" date="2023-07" db="EMBL/GenBank/DDBJ databases">
        <title>Genomic Encyclopedia of Type Strains, Phase IV (KMG-IV): sequencing the most valuable type-strain genomes for metagenomic binning, comparative biology and taxonomic classification.</title>
        <authorList>
            <person name="Goeker M."/>
        </authorList>
    </citation>
    <scope>NUCLEOTIDE SEQUENCE [LARGE SCALE GENOMIC DNA]</scope>
    <source>
        <strain evidence="11 12">DSM 11549</strain>
    </source>
</reference>
<dbReference type="PROSITE" id="PS50885">
    <property type="entry name" value="HAMP"/>
    <property type="match status" value="1"/>
</dbReference>
<dbReference type="SUPFAM" id="SSF58104">
    <property type="entry name" value="Methyl-accepting chemotaxis protein (MCP) signaling domain"/>
    <property type="match status" value="1"/>
</dbReference>
<comment type="caution">
    <text evidence="11">The sequence shown here is derived from an EMBL/GenBank/DDBJ whole genome shotgun (WGS) entry which is preliminary data.</text>
</comment>
<accession>A0ABU0C8N8</accession>
<feature type="domain" description="Methyl-accepting transducer" evidence="8">
    <location>
        <begin position="304"/>
        <end position="540"/>
    </location>
</feature>
<keyword evidence="7" id="KW-1133">Transmembrane helix</keyword>
<dbReference type="PROSITE" id="PS50192">
    <property type="entry name" value="T_SNARE"/>
    <property type="match status" value="1"/>
</dbReference>
<comment type="subcellular location">
    <subcellularLocation>
        <location evidence="1">Cell inner membrane</location>
        <topology evidence="1">Multi-pass membrane protein</topology>
    </subcellularLocation>
</comment>
<dbReference type="Gene3D" id="6.10.340.10">
    <property type="match status" value="1"/>
</dbReference>
<evidence type="ECO:0000313" key="11">
    <source>
        <dbReference type="EMBL" id="MDQ0326271.1"/>
    </source>
</evidence>
<evidence type="ECO:0000259" key="8">
    <source>
        <dbReference type="PROSITE" id="PS50111"/>
    </source>
</evidence>
<feature type="transmembrane region" description="Helical" evidence="7">
    <location>
        <begin position="185"/>
        <end position="208"/>
    </location>
</feature>
<proteinExistence type="inferred from homology"/>
<evidence type="ECO:0000256" key="1">
    <source>
        <dbReference type="ARBA" id="ARBA00004429"/>
    </source>
</evidence>
<keyword evidence="2" id="KW-0997">Cell inner membrane</keyword>
<evidence type="ECO:0000259" key="10">
    <source>
        <dbReference type="PROSITE" id="PS50885"/>
    </source>
</evidence>
<protein>
    <submittedName>
        <fullName evidence="11">Methyl-accepting chemotaxis protein</fullName>
    </submittedName>
</protein>
<evidence type="ECO:0000259" key="9">
    <source>
        <dbReference type="PROSITE" id="PS50192"/>
    </source>
</evidence>
<dbReference type="Proteomes" id="UP001230253">
    <property type="component" value="Unassembled WGS sequence"/>
</dbReference>
<dbReference type="InterPro" id="IPR000727">
    <property type="entry name" value="T_SNARE_dom"/>
</dbReference>
<feature type="transmembrane region" description="Helical" evidence="7">
    <location>
        <begin position="12"/>
        <end position="32"/>
    </location>
</feature>
<evidence type="ECO:0000256" key="2">
    <source>
        <dbReference type="ARBA" id="ARBA00022519"/>
    </source>
</evidence>
<comment type="similarity">
    <text evidence="4">Belongs to the methyl-accepting chemotaxis (MCP) protein family.</text>
</comment>
<dbReference type="InterPro" id="IPR003660">
    <property type="entry name" value="HAMP_dom"/>
</dbReference>
<feature type="domain" description="T-SNARE coiled-coil homology" evidence="9">
    <location>
        <begin position="456"/>
        <end position="518"/>
    </location>
</feature>
<dbReference type="PANTHER" id="PTHR32089">
    <property type="entry name" value="METHYL-ACCEPTING CHEMOTAXIS PROTEIN MCPB"/>
    <property type="match status" value="1"/>
</dbReference>
<sequence length="560" mass="58914">MRPMRITGKINAIVAILGIVTIGVGAIAIYAINAMHSTAEEFDRTSSRALLMQQIGTQVIQASKSSSGVYLAEGSADAAKYGKEVMAALDEIDAAFGQLENLTPVEDMPVVEELGKNLANYRAERTELVRRGVEISPDAARAYGTSDEVRGGRKGLQASLAAGVENVAARLDPLRAHMLSLNESMLILICSVIAVGLFIGVGIAMWIGTRQISRPLVRLTGTLKRMGNGDLNVSIEQKRSGDEIGEIWEATEHFVVALKETETLREQQQQAEERAEADKRRMMNALADDFEHEVSSVVRSVVSAAMQLKQSASTMGASADETNHQSTVVAAAAEQATVNVQTVASAAEELAASVREIGQQVAMSATIAGQANGQASNTGEVVRGLAASAQRIGQVVNLITDIAAQTNLLALNATIEAARAGEAGRGFAVVAMEVKTLAEQTSKATGEISQQITAVQEATNEVVKAIESITGTIKQIDEISSTIASSVEEQGSATGEIAQNVQQAAEGTQEVSTSIVSVSRAANETGRVSSEIVQAAGDLDSQAENLRSQVDAFIGRVRAA</sequence>
<evidence type="ECO:0000256" key="7">
    <source>
        <dbReference type="SAM" id="Phobius"/>
    </source>
</evidence>
<dbReference type="CDD" id="cd06225">
    <property type="entry name" value="HAMP"/>
    <property type="match status" value="1"/>
</dbReference>
<dbReference type="PROSITE" id="PS50111">
    <property type="entry name" value="CHEMOTAXIS_TRANSDUC_2"/>
    <property type="match status" value="1"/>
</dbReference>
<dbReference type="Pfam" id="PF00015">
    <property type="entry name" value="MCPsignal"/>
    <property type="match status" value="1"/>
</dbReference>
<gene>
    <name evidence="11" type="ORF">J2R99_002140</name>
</gene>
<dbReference type="PANTHER" id="PTHR32089:SF112">
    <property type="entry name" value="LYSOZYME-LIKE PROTEIN-RELATED"/>
    <property type="match status" value="1"/>
</dbReference>
<keyword evidence="6" id="KW-0175">Coiled coil</keyword>
<feature type="coiled-coil region" evidence="6">
    <location>
        <begin position="258"/>
        <end position="288"/>
    </location>
</feature>
<feature type="domain" description="HAMP" evidence="10">
    <location>
        <begin position="210"/>
        <end position="263"/>
    </location>
</feature>
<dbReference type="RefSeq" id="WP_307154467.1">
    <property type="nucleotide sequence ID" value="NZ_JAUSUK010000002.1"/>
</dbReference>
<name>A0ABU0C8N8_9BRAD</name>
<evidence type="ECO:0000256" key="5">
    <source>
        <dbReference type="PROSITE-ProRule" id="PRU00284"/>
    </source>
</evidence>
<dbReference type="SMART" id="SM00304">
    <property type="entry name" value="HAMP"/>
    <property type="match status" value="1"/>
</dbReference>
<dbReference type="EMBL" id="JAUSUK010000002">
    <property type="protein sequence ID" value="MDQ0326271.1"/>
    <property type="molecule type" value="Genomic_DNA"/>
</dbReference>
<evidence type="ECO:0000256" key="4">
    <source>
        <dbReference type="ARBA" id="ARBA00029447"/>
    </source>
</evidence>
<keyword evidence="3 5" id="KW-0807">Transducer</keyword>